<dbReference type="PANTHER" id="PTHR33048:SF129">
    <property type="entry name" value="INTEGRAL MEMBRANE PROTEIN-RELATED"/>
    <property type="match status" value="1"/>
</dbReference>
<dbReference type="InterPro" id="IPR049326">
    <property type="entry name" value="Rhodopsin_dom_fungi"/>
</dbReference>
<feature type="compositionally biased region" description="Polar residues" evidence="6">
    <location>
        <begin position="294"/>
        <end position="306"/>
    </location>
</feature>
<dbReference type="AlphaFoldDB" id="A0AA40EM41"/>
<feature type="transmembrane region" description="Helical" evidence="7">
    <location>
        <begin position="253"/>
        <end position="272"/>
    </location>
</feature>
<feature type="transmembrane region" description="Helical" evidence="7">
    <location>
        <begin position="215"/>
        <end position="233"/>
    </location>
</feature>
<evidence type="ECO:0000313" key="9">
    <source>
        <dbReference type="EMBL" id="KAK0741843.1"/>
    </source>
</evidence>
<evidence type="ECO:0000256" key="1">
    <source>
        <dbReference type="ARBA" id="ARBA00004141"/>
    </source>
</evidence>
<name>A0AA40EM41_9PEZI</name>
<dbReference type="GO" id="GO:0016020">
    <property type="term" value="C:membrane"/>
    <property type="evidence" value="ECO:0007669"/>
    <property type="project" value="UniProtKB-SubCell"/>
</dbReference>
<feature type="transmembrane region" description="Helical" evidence="7">
    <location>
        <begin position="140"/>
        <end position="160"/>
    </location>
</feature>
<feature type="transmembrane region" description="Helical" evidence="7">
    <location>
        <begin position="60"/>
        <end position="81"/>
    </location>
</feature>
<keyword evidence="4 7" id="KW-0472">Membrane</keyword>
<reference evidence="9" key="1">
    <citation type="submission" date="2023-06" db="EMBL/GenBank/DDBJ databases">
        <title>Genome-scale phylogeny and comparative genomics of the fungal order Sordariales.</title>
        <authorList>
            <consortium name="Lawrence Berkeley National Laboratory"/>
            <person name="Hensen N."/>
            <person name="Bonometti L."/>
            <person name="Westerberg I."/>
            <person name="Brannstrom I.O."/>
            <person name="Guillou S."/>
            <person name="Cros-Aarteil S."/>
            <person name="Calhoun S."/>
            <person name="Haridas S."/>
            <person name="Kuo A."/>
            <person name="Mondo S."/>
            <person name="Pangilinan J."/>
            <person name="Riley R."/>
            <person name="Labutti K."/>
            <person name="Andreopoulos B."/>
            <person name="Lipzen A."/>
            <person name="Chen C."/>
            <person name="Yanf M."/>
            <person name="Daum C."/>
            <person name="Ng V."/>
            <person name="Clum A."/>
            <person name="Steindorff A."/>
            <person name="Ohm R."/>
            <person name="Martin F."/>
            <person name="Silar P."/>
            <person name="Natvig D."/>
            <person name="Lalanne C."/>
            <person name="Gautier V."/>
            <person name="Ament-Velasquez S.L."/>
            <person name="Kruys A."/>
            <person name="Hutchinson M.I."/>
            <person name="Powell A.J."/>
            <person name="Barry K."/>
            <person name="Miller A.N."/>
            <person name="Grigoriev I.V."/>
            <person name="Debuchy R."/>
            <person name="Gladieux P."/>
            <person name="Thoren M.H."/>
            <person name="Johannesson H."/>
        </authorList>
    </citation>
    <scope>NUCLEOTIDE SEQUENCE</scope>
    <source>
        <strain evidence="9">CBS 540.89</strain>
    </source>
</reference>
<comment type="similarity">
    <text evidence="5">Belongs to the SAT4 family.</text>
</comment>
<evidence type="ECO:0000256" key="5">
    <source>
        <dbReference type="ARBA" id="ARBA00038359"/>
    </source>
</evidence>
<feature type="domain" description="Rhodopsin" evidence="8">
    <location>
        <begin position="50"/>
        <end position="276"/>
    </location>
</feature>
<feature type="transmembrane region" description="Helical" evidence="7">
    <location>
        <begin position="25"/>
        <end position="48"/>
    </location>
</feature>
<keyword evidence="3 7" id="KW-1133">Transmembrane helix</keyword>
<evidence type="ECO:0000256" key="7">
    <source>
        <dbReference type="SAM" id="Phobius"/>
    </source>
</evidence>
<evidence type="ECO:0000256" key="3">
    <source>
        <dbReference type="ARBA" id="ARBA00022989"/>
    </source>
</evidence>
<keyword evidence="2 7" id="KW-0812">Transmembrane</keyword>
<feature type="transmembrane region" description="Helical" evidence="7">
    <location>
        <begin position="112"/>
        <end position="133"/>
    </location>
</feature>
<dbReference type="InterPro" id="IPR052337">
    <property type="entry name" value="SAT4-like"/>
</dbReference>
<sequence length="346" mass="37649">MDFSQLPPPRDPIGQMGAPYNSLQIGTFVSFVVTYFMATFFLACRYFQALKLIKNIEIDLIILTVCYGLALAYFITMVGLMDYGWARHMPEIIASNYLNLLEFNNKLLPNTLIYLITPAVTKMAMLTVLFRINPSVRYRICVGVVGGCIFAYTFVLTFLTGGPCTPLKGDETIKCLMNVAVAQSVLNIASDIAVILLPIPTIINLQLSFKQKLSVGAILGLGSAVVICSIARLPYSISLQTSQDLSWEEGILGIWSIVEINIGIVCGCAMRLKKLIVAYLPKMGWNSSHKKSTPYGSHSWGGTTAAGSKGGNKTFDEANGTKGDYQLHSVQKGSVEAGGSTDKILD</sequence>
<feature type="transmembrane region" description="Helical" evidence="7">
    <location>
        <begin position="180"/>
        <end position="203"/>
    </location>
</feature>
<evidence type="ECO:0000256" key="4">
    <source>
        <dbReference type="ARBA" id="ARBA00023136"/>
    </source>
</evidence>
<evidence type="ECO:0000256" key="6">
    <source>
        <dbReference type="SAM" id="MobiDB-lite"/>
    </source>
</evidence>
<gene>
    <name evidence="9" type="ORF">B0T21DRAFT_282334</name>
</gene>
<protein>
    <recommendedName>
        <fullName evidence="8">Rhodopsin domain-containing protein</fullName>
    </recommendedName>
</protein>
<evidence type="ECO:0000256" key="2">
    <source>
        <dbReference type="ARBA" id="ARBA00022692"/>
    </source>
</evidence>
<organism evidence="9 10">
    <name type="scientific">Apiosordaria backusii</name>
    <dbReference type="NCBI Taxonomy" id="314023"/>
    <lineage>
        <taxon>Eukaryota</taxon>
        <taxon>Fungi</taxon>
        <taxon>Dikarya</taxon>
        <taxon>Ascomycota</taxon>
        <taxon>Pezizomycotina</taxon>
        <taxon>Sordariomycetes</taxon>
        <taxon>Sordariomycetidae</taxon>
        <taxon>Sordariales</taxon>
        <taxon>Lasiosphaeriaceae</taxon>
        <taxon>Apiosordaria</taxon>
    </lineage>
</organism>
<dbReference type="EMBL" id="JAUKTV010000003">
    <property type="protein sequence ID" value="KAK0741843.1"/>
    <property type="molecule type" value="Genomic_DNA"/>
</dbReference>
<keyword evidence="10" id="KW-1185">Reference proteome</keyword>
<dbReference type="PANTHER" id="PTHR33048">
    <property type="entry name" value="PTH11-LIKE INTEGRAL MEMBRANE PROTEIN (AFU_ORTHOLOGUE AFUA_5G11245)"/>
    <property type="match status" value="1"/>
</dbReference>
<evidence type="ECO:0000313" key="10">
    <source>
        <dbReference type="Proteomes" id="UP001172159"/>
    </source>
</evidence>
<evidence type="ECO:0000259" key="8">
    <source>
        <dbReference type="Pfam" id="PF20684"/>
    </source>
</evidence>
<dbReference type="Pfam" id="PF20684">
    <property type="entry name" value="Fung_rhodopsin"/>
    <property type="match status" value="1"/>
</dbReference>
<comment type="subcellular location">
    <subcellularLocation>
        <location evidence="1">Membrane</location>
        <topology evidence="1">Multi-pass membrane protein</topology>
    </subcellularLocation>
</comment>
<feature type="region of interest" description="Disordered" evidence="6">
    <location>
        <begin position="292"/>
        <end position="346"/>
    </location>
</feature>
<comment type="caution">
    <text evidence="9">The sequence shown here is derived from an EMBL/GenBank/DDBJ whole genome shotgun (WGS) entry which is preliminary data.</text>
</comment>
<dbReference type="Proteomes" id="UP001172159">
    <property type="component" value="Unassembled WGS sequence"/>
</dbReference>
<accession>A0AA40EM41</accession>
<proteinExistence type="inferred from homology"/>